<organism evidence="1 2">
    <name type="scientific">Rhodobacter xanthinilyticus</name>
    <dbReference type="NCBI Taxonomy" id="1850250"/>
    <lineage>
        <taxon>Bacteria</taxon>
        <taxon>Pseudomonadati</taxon>
        <taxon>Pseudomonadota</taxon>
        <taxon>Alphaproteobacteria</taxon>
        <taxon>Rhodobacterales</taxon>
        <taxon>Rhodobacter group</taxon>
        <taxon>Rhodobacter</taxon>
    </lineage>
</organism>
<dbReference type="STRING" id="1850250.LPB142_15865"/>
<evidence type="ECO:0000313" key="2">
    <source>
        <dbReference type="Proteomes" id="UP000176562"/>
    </source>
</evidence>
<dbReference type="Pfam" id="PF11185">
    <property type="entry name" value="DUF2971"/>
    <property type="match status" value="1"/>
</dbReference>
<dbReference type="Proteomes" id="UP000176562">
    <property type="component" value="Chromosome"/>
</dbReference>
<name>A0A1D9MFM1_9RHOB</name>
<accession>A0A1D9MFM1</accession>
<proteinExistence type="predicted"/>
<sequence length="118" mass="13276">MWDELFLGIDLKQGSELLATYSEVVGEVPSQLTTCFSKSPVVAPMWAHYADNHRGCVIGFDVAALQDVFPDLLVRDIAYRDGPHEDLVRFTQMAAQRKKPRDAMALRDAVTYQPTFSK</sequence>
<reference evidence="1 2" key="1">
    <citation type="submission" date="2016-10" db="EMBL/GenBank/DDBJ databases">
        <title>Rhodobacter sp. LPB0142, isolated from sea water.</title>
        <authorList>
            <person name="Kim E."/>
            <person name="Yi H."/>
        </authorList>
    </citation>
    <scope>NUCLEOTIDE SEQUENCE [LARGE SCALE GENOMIC DNA]</scope>
    <source>
        <strain evidence="1 2">LPB0142</strain>
    </source>
</reference>
<dbReference type="InterPro" id="IPR021352">
    <property type="entry name" value="DUF2971"/>
</dbReference>
<evidence type="ECO:0008006" key="3">
    <source>
        <dbReference type="Google" id="ProtNLM"/>
    </source>
</evidence>
<gene>
    <name evidence="1" type="ORF">LPB142_15865</name>
</gene>
<protein>
    <recommendedName>
        <fullName evidence="3">DUF2971 domain-containing protein</fullName>
    </recommendedName>
</protein>
<dbReference type="RefSeq" id="WP_071166957.1">
    <property type="nucleotide sequence ID" value="NZ_CP017781.1"/>
</dbReference>
<evidence type="ECO:0000313" key="1">
    <source>
        <dbReference type="EMBL" id="AOZ70626.1"/>
    </source>
</evidence>
<dbReference type="AlphaFoldDB" id="A0A1D9MFM1"/>
<keyword evidence="2" id="KW-1185">Reference proteome</keyword>
<dbReference type="KEGG" id="rhp:LPB142_15865"/>
<dbReference type="EMBL" id="CP017781">
    <property type="protein sequence ID" value="AOZ70626.1"/>
    <property type="molecule type" value="Genomic_DNA"/>
</dbReference>